<sequence length="99" mass="12159">EEIFEILKKPVTRHEMEKRLKKSDSNKGIFSSLLKKKDTDKKLEEYIQNYQIKNYQNEYDELLVNDYNTYKSLTPEKISTLPTKLYQIYREYYKNNYDQ</sequence>
<evidence type="ECO:0000313" key="2">
    <source>
        <dbReference type="Proteomes" id="UP000193944"/>
    </source>
</evidence>
<protein>
    <submittedName>
        <fullName evidence="1">Uncharacterized protein</fullName>
    </submittedName>
</protein>
<keyword evidence="2" id="KW-1185">Reference proteome</keyword>
<gene>
    <name evidence="1" type="ORF">BCR32DRAFT_284429</name>
</gene>
<proteinExistence type="predicted"/>
<accession>A0A1Y1WSA6</accession>
<reference evidence="1 2" key="1">
    <citation type="submission" date="2016-08" db="EMBL/GenBank/DDBJ databases">
        <title>A Parts List for Fungal Cellulosomes Revealed by Comparative Genomics.</title>
        <authorList>
            <consortium name="DOE Joint Genome Institute"/>
            <person name="Haitjema C.H."/>
            <person name="Gilmore S.P."/>
            <person name="Henske J.K."/>
            <person name="Solomon K.V."/>
            <person name="De Groot R."/>
            <person name="Kuo A."/>
            <person name="Mondo S.J."/>
            <person name="Salamov A.A."/>
            <person name="Labutti K."/>
            <person name="Zhao Z."/>
            <person name="Chiniquy J."/>
            <person name="Barry K."/>
            <person name="Brewer H.M."/>
            <person name="Purvine S.O."/>
            <person name="Wright A.T."/>
            <person name="Boxma B."/>
            <person name="Van Alen T."/>
            <person name="Hackstein J.H."/>
            <person name="Baker S.E."/>
            <person name="Grigoriev I.V."/>
            <person name="O'Malley M.A."/>
        </authorList>
    </citation>
    <scope>NUCLEOTIDE SEQUENCE [LARGE SCALE GENOMIC DNA]</scope>
    <source>
        <strain evidence="1 2">S4</strain>
    </source>
</reference>
<dbReference type="EMBL" id="MCFG01000313">
    <property type="protein sequence ID" value="ORX76178.1"/>
    <property type="molecule type" value="Genomic_DNA"/>
</dbReference>
<feature type="non-terminal residue" evidence="1">
    <location>
        <position position="1"/>
    </location>
</feature>
<organism evidence="1 2">
    <name type="scientific">Anaeromyces robustus</name>
    <dbReference type="NCBI Taxonomy" id="1754192"/>
    <lineage>
        <taxon>Eukaryota</taxon>
        <taxon>Fungi</taxon>
        <taxon>Fungi incertae sedis</taxon>
        <taxon>Chytridiomycota</taxon>
        <taxon>Chytridiomycota incertae sedis</taxon>
        <taxon>Neocallimastigomycetes</taxon>
        <taxon>Neocallimastigales</taxon>
        <taxon>Neocallimastigaceae</taxon>
        <taxon>Anaeromyces</taxon>
    </lineage>
</organism>
<dbReference type="AlphaFoldDB" id="A0A1Y1WSA6"/>
<evidence type="ECO:0000313" key="1">
    <source>
        <dbReference type="EMBL" id="ORX76178.1"/>
    </source>
</evidence>
<comment type="caution">
    <text evidence="1">The sequence shown here is derived from an EMBL/GenBank/DDBJ whole genome shotgun (WGS) entry which is preliminary data.</text>
</comment>
<name>A0A1Y1WSA6_9FUNG</name>
<reference evidence="1 2" key="2">
    <citation type="submission" date="2016-08" db="EMBL/GenBank/DDBJ databases">
        <title>Pervasive Adenine N6-methylation of Active Genes in Fungi.</title>
        <authorList>
            <consortium name="DOE Joint Genome Institute"/>
            <person name="Mondo S.J."/>
            <person name="Dannebaum R.O."/>
            <person name="Kuo R.C."/>
            <person name="Labutti K."/>
            <person name="Haridas S."/>
            <person name="Kuo A."/>
            <person name="Salamov A."/>
            <person name="Ahrendt S.R."/>
            <person name="Lipzen A."/>
            <person name="Sullivan W."/>
            <person name="Andreopoulos W.B."/>
            <person name="Clum A."/>
            <person name="Lindquist E."/>
            <person name="Daum C."/>
            <person name="Ramamoorthy G.K."/>
            <person name="Gryganskyi A."/>
            <person name="Culley D."/>
            <person name="Magnuson J.K."/>
            <person name="James T.Y."/>
            <person name="O'Malley M.A."/>
            <person name="Stajich J.E."/>
            <person name="Spatafora J.W."/>
            <person name="Visel A."/>
            <person name="Grigoriev I.V."/>
        </authorList>
    </citation>
    <scope>NUCLEOTIDE SEQUENCE [LARGE SCALE GENOMIC DNA]</scope>
    <source>
        <strain evidence="1 2">S4</strain>
    </source>
</reference>
<dbReference type="Proteomes" id="UP000193944">
    <property type="component" value="Unassembled WGS sequence"/>
</dbReference>